<dbReference type="PROSITE" id="PS50097">
    <property type="entry name" value="BTB"/>
    <property type="match status" value="1"/>
</dbReference>
<dbReference type="Pfam" id="PF00651">
    <property type="entry name" value="BTB"/>
    <property type="match status" value="1"/>
</dbReference>
<feature type="domain" description="BTB" evidence="1">
    <location>
        <begin position="46"/>
        <end position="120"/>
    </location>
</feature>
<dbReference type="SUPFAM" id="SSF54695">
    <property type="entry name" value="POZ domain"/>
    <property type="match status" value="1"/>
</dbReference>
<proteinExistence type="predicted"/>
<feature type="non-terminal residue" evidence="2">
    <location>
        <position position="150"/>
    </location>
</feature>
<dbReference type="OrthoDB" id="3357985at2759"/>
<comment type="caution">
    <text evidence="2">The sequence shown here is derived from an EMBL/GenBank/DDBJ whole genome shotgun (WGS) entry which is preliminary data.</text>
</comment>
<dbReference type="InterPro" id="IPR011333">
    <property type="entry name" value="SKP1/BTB/POZ_sf"/>
</dbReference>
<reference evidence="2" key="2">
    <citation type="journal article" date="2020" name="Nat. Commun.">
        <title>Large-scale genome sequencing of mycorrhizal fungi provides insights into the early evolution of symbiotic traits.</title>
        <authorList>
            <person name="Miyauchi S."/>
            <person name="Kiss E."/>
            <person name="Kuo A."/>
            <person name="Drula E."/>
            <person name="Kohler A."/>
            <person name="Sanchez-Garcia M."/>
            <person name="Morin E."/>
            <person name="Andreopoulos B."/>
            <person name="Barry K.W."/>
            <person name="Bonito G."/>
            <person name="Buee M."/>
            <person name="Carver A."/>
            <person name="Chen C."/>
            <person name="Cichocki N."/>
            <person name="Clum A."/>
            <person name="Culley D."/>
            <person name="Crous P.W."/>
            <person name="Fauchery L."/>
            <person name="Girlanda M."/>
            <person name="Hayes R.D."/>
            <person name="Keri Z."/>
            <person name="LaButti K."/>
            <person name="Lipzen A."/>
            <person name="Lombard V."/>
            <person name="Magnuson J."/>
            <person name="Maillard F."/>
            <person name="Murat C."/>
            <person name="Nolan M."/>
            <person name="Ohm R.A."/>
            <person name="Pangilinan J."/>
            <person name="Pereira M.F."/>
            <person name="Perotto S."/>
            <person name="Peter M."/>
            <person name="Pfister S."/>
            <person name="Riley R."/>
            <person name="Sitrit Y."/>
            <person name="Stielow J.B."/>
            <person name="Szollosi G."/>
            <person name="Zifcakova L."/>
            <person name="Stursova M."/>
            <person name="Spatafora J.W."/>
            <person name="Tedersoo L."/>
            <person name="Vaario L.M."/>
            <person name="Yamada A."/>
            <person name="Yan M."/>
            <person name="Wang P."/>
            <person name="Xu J."/>
            <person name="Bruns T."/>
            <person name="Baldrian P."/>
            <person name="Vilgalys R."/>
            <person name="Dunand C."/>
            <person name="Henrissat B."/>
            <person name="Grigoriev I.V."/>
            <person name="Hibbett D."/>
            <person name="Nagy L.G."/>
            <person name="Martin F.M."/>
        </authorList>
    </citation>
    <scope>NUCLEOTIDE SEQUENCE</scope>
    <source>
        <strain evidence="2">Prilba</strain>
    </source>
</reference>
<organism evidence="2 3">
    <name type="scientific">Russula ochroleuca</name>
    <dbReference type="NCBI Taxonomy" id="152965"/>
    <lineage>
        <taxon>Eukaryota</taxon>
        <taxon>Fungi</taxon>
        <taxon>Dikarya</taxon>
        <taxon>Basidiomycota</taxon>
        <taxon>Agaricomycotina</taxon>
        <taxon>Agaricomycetes</taxon>
        <taxon>Russulales</taxon>
        <taxon>Russulaceae</taxon>
        <taxon>Russula</taxon>
    </lineage>
</organism>
<evidence type="ECO:0000259" key="1">
    <source>
        <dbReference type="PROSITE" id="PS50097"/>
    </source>
</evidence>
<gene>
    <name evidence="2" type="ORF">DFH94DRAFT_673984</name>
</gene>
<dbReference type="EMBL" id="WHVB01000020">
    <property type="protein sequence ID" value="KAF8472366.1"/>
    <property type="molecule type" value="Genomic_DNA"/>
</dbReference>
<evidence type="ECO:0000313" key="3">
    <source>
        <dbReference type="Proteomes" id="UP000759537"/>
    </source>
</evidence>
<dbReference type="Gene3D" id="3.30.710.10">
    <property type="entry name" value="Potassium Channel Kv1.1, Chain A"/>
    <property type="match status" value="1"/>
</dbReference>
<dbReference type="SMART" id="SM00225">
    <property type="entry name" value="BTB"/>
    <property type="match status" value="1"/>
</dbReference>
<name>A0A9P5JZU7_9AGAM</name>
<dbReference type="InterPro" id="IPR000210">
    <property type="entry name" value="BTB/POZ_dom"/>
</dbReference>
<reference evidence="2" key="1">
    <citation type="submission" date="2019-10" db="EMBL/GenBank/DDBJ databases">
        <authorList>
            <consortium name="DOE Joint Genome Institute"/>
            <person name="Kuo A."/>
            <person name="Miyauchi S."/>
            <person name="Kiss E."/>
            <person name="Drula E."/>
            <person name="Kohler A."/>
            <person name="Sanchez-Garcia M."/>
            <person name="Andreopoulos B."/>
            <person name="Barry K.W."/>
            <person name="Bonito G."/>
            <person name="Buee M."/>
            <person name="Carver A."/>
            <person name="Chen C."/>
            <person name="Cichocki N."/>
            <person name="Clum A."/>
            <person name="Culley D."/>
            <person name="Crous P.W."/>
            <person name="Fauchery L."/>
            <person name="Girlanda M."/>
            <person name="Hayes R."/>
            <person name="Keri Z."/>
            <person name="LaButti K."/>
            <person name="Lipzen A."/>
            <person name="Lombard V."/>
            <person name="Magnuson J."/>
            <person name="Maillard F."/>
            <person name="Morin E."/>
            <person name="Murat C."/>
            <person name="Nolan M."/>
            <person name="Ohm R."/>
            <person name="Pangilinan J."/>
            <person name="Pereira M."/>
            <person name="Perotto S."/>
            <person name="Peter M."/>
            <person name="Riley R."/>
            <person name="Sitrit Y."/>
            <person name="Stielow B."/>
            <person name="Szollosi G."/>
            <person name="Zifcakova L."/>
            <person name="Stursova M."/>
            <person name="Spatafora J.W."/>
            <person name="Tedersoo L."/>
            <person name="Vaario L.-M."/>
            <person name="Yamada A."/>
            <person name="Yan M."/>
            <person name="Wang P."/>
            <person name="Xu J."/>
            <person name="Bruns T."/>
            <person name="Baldrian P."/>
            <person name="Vilgalys R."/>
            <person name="Henrissat B."/>
            <person name="Grigoriev I.V."/>
            <person name="Hibbett D."/>
            <person name="Nagy L.G."/>
            <person name="Martin F.M."/>
        </authorList>
    </citation>
    <scope>NUCLEOTIDE SEQUENCE</scope>
    <source>
        <strain evidence="2">Prilba</strain>
    </source>
</reference>
<protein>
    <recommendedName>
        <fullName evidence="1">BTB domain-containing protein</fullName>
    </recommendedName>
</protein>
<dbReference type="AlphaFoldDB" id="A0A9P5JZU7"/>
<dbReference type="Proteomes" id="UP000759537">
    <property type="component" value="Unassembled WGS sequence"/>
</dbReference>
<keyword evidence="3" id="KW-1185">Reference proteome</keyword>
<accession>A0A9P5JZU7</accession>
<sequence>MYRAKELLRMLNLLQAESALSLVQDQEDPQAQIIWTPSPPETFDVSDTNFIIRSSDLIDFRVHKSILATASPIFKDLLSLPQPSDSEIVDGHHMVQLSESSELLNSLLSILYPIRTVIPNSYDKVLYLLAACQKYEMASVQSSIRAEVKR</sequence>
<evidence type="ECO:0000313" key="2">
    <source>
        <dbReference type="EMBL" id="KAF8472366.1"/>
    </source>
</evidence>